<accession>A0ABU9BE94</accession>
<name>A0ABU9BE94_9BURK</name>
<gene>
    <name evidence="2" type="ORF">AACH11_19310</name>
</gene>
<sequence length="207" mass="21631">MRSHQRALSVGVLSSLLSLSAWAVDPPLVPPPPVTVTSPVWNAGLHQWSWEIHAGGDGIASIHVTPAGAEPPITVGDLPGFIYTPGGGLLGEQPPYNWETPGRTPNTGNLSGDFNLKFRSDAFTGQETFSMYFDYLWESVDPDTGVGTVYRTDFQLPAEVISTSVVPEPSGAALMILGSLGLGLIARRRGAGRGPASSGAPEAVPAG</sequence>
<protein>
    <submittedName>
        <fullName evidence="2">PEP-CTERM sorting domain-containing protein</fullName>
    </submittedName>
</protein>
<dbReference type="NCBIfam" id="TIGR02595">
    <property type="entry name" value="PEP_CTERM"/>
    <property type="match status" value="1"/>
</dbReference>
<reference evidence="2 3" key="1">
    <citation type="submission" date="2024-04" db="EMBL/GenBank/DDBJ databases">
        <title>Novel species of the genus Ideonella isolated from streams.</title>
        <authorList>
            <person name="Lu H."/>
        </authorList>
    </citation>
    <scope>NUCLEOTIDE SEQUENCE [LARGE SCALE GENOMIC DNA]</scope>
    <source>
        <strain evidence="2 3">BYS139W</strain>
    </source>
</reference>
<dbReference type="EMBL" id="JBBUTF010000019">
    <property type="protein sequence ID" value="MEK8028116.1"/>
    <property type="molecule type" value="Genomic_DNA"/>
</dbReference>
<proteinExistence type="predicted"/>
<feature type="signal peptide" evidence="1">
    <location>
        <begin position="1"/>
        <end position="23"/>
    </location>
</feature>
<keyword evidence="1" id="KW-0732">Signal</keyword>
<evidence type="ECO:0000313" key="2">
    <source>
        <dbReference type="EMBL" id="MEK8028116.1"/>
    </source>
</evidence>
<keyword evidence="3" id="KW-1185">Reference proteome</keyword>
<feature type="chain" id="PRO_5045452657" evidence="1">
    <location>
        <begin position="24"/>
        <end position="207"/>
    </location>
</feature>
<comment type="caution">
    <text evidence="2">The sequence shown here is derived from an EMBL/GenBank/DDBJ whole genome shotgun (WGS) entry which is preliminary data.</text>
</comment>
<evidence type="ECO:0000256" key="1">
    <source>
        <dbReference type="SAM" id="SignalP"/>
    </source>
</evidence>
<dbReference type="InterPro" id="IPR013424">
    <property type="entry name" value="Ice-binding_C"/>
</dbReference>
<evidence type="ECO:0000313" key="3">
    <source>
        <dbReference type="Proteomes" id="UP001368500"/>
    </source>
</evidence>
<dbReference type="RefSeq" id="WP_341375899.1">
    <property type="nucleotide sequence ID" value="NZ_JBBUTF010000019.1"/>
</dbReference>
<dbReference type="Proteomes" id="UP001368500">
    <property type="component" value="Unassembled WGS sequence"/>
</dbReference>
<organism evidence="2 3">
    <name type="scientific">Pseudaquabacterium rugosum</name>
    <dbReference type="NCBI Taxonomy" id="2984194"/>
    <lineage>
        <taxon>Bacteria</taxon>
        <taxon>Pseudomonadati</taxon>
        <taxon>Pseudomonadota</taxon>
        <taxon>Betaproteobacteria</taxon>
        <taxon>Burkholderiales</taxon>
        <taxon>Sphaerotilaceae</taxon>
        <taxon>Pseudaquabacterium</taxon>
    </lineage>
</organism>